<proteinExistence type="predicted"/>
<feature type="region of interest" description="Disordered" evidence="1">
    <location>
        <begin position="39"/>
        <end position="69"/>
    </location>
</feature>
<sequence length="69" mass="7516">MNSSSCEETPNSSIEESSITVQSEGGMYRLRWWGNSSHCHSSATTVAPREADPVVRPLDKVSESSEIST</sequence>
<evidence type="ECO:0000313" key="2">
    <source>
        <dbReference type="EMBL" id="OWM75298.1"/>
    </source>
</evidence>
<name>A0A218WS44_PUNGR</name>
<comment type="caution">
    <text evidence="2">The sequence shown here is derived from an EMBL/GenBank/DDBJ whole genome shotgun (WGS) entry which is preliminary data.</text>
</comment>
<feature type="region of interest" description="Disordered" evidence="1">
    <location>
        <begin position="1"/>
        <end position="21"/>
    </location>
</feature>
<evidence type="ECO:0000313" key="3">
    <source>
        <dbReference type="Proteomes" id="UP000197138"/>
    </source>
</evidence>
<evidence type="ECO:0000256" key="1">
    <source>
        <dbReference type="SAM" id="MobiDB-lite"/>
    </source>
</evidence>
<reference evidence="3" key="1">
    <citation type="journal article" date="2017" name="Plant J.">
        <title>The pomegranate (Punica granatum L.) genome and the genomics of punicalagin biosynthesis.</title>
        <authorList>
            <person name="Qin G."/>
            <person name="Xu C."/>
            <person name="Ming R."/>
            <person name="Tang H."/>
            <person name="Guyot R."/>
            <person name="Kramer E.M."/>
            <person name="Hu Y."/>
            <person name="Yi X."/>
            <person name="Qi Y."/>
            <person name="Xu X."/>
            <person name="Gao Z."/>
            <person name="Pan H."/>
            <person name="Jian J."/>
            <person name="Tian Y."/>
            <person name="Yue Z."/>
            <person name="Xu Y."/>
        </authorList>
    </citation>
    <scope>NUCLEOTIDE SEQUENCE [LARGE SCALE GENOMIC DNA]</scope>
    <source>
        <strain evidence="3">cv. Dabenzi</strain>
    </source>
</reference>
<dbReference type="EMBL" id="MTKT01003261">
    <property type="protein sequence ID" value="OWM75298.1"/>
    <property type="molecule type" value="Genomic_DNA"/>
</dbReference>
<protein>
    <submittedName>
        <fullName evidence="2">Uncharacterized protein</fullName>
    </submittedName>
</protein>
<dbReference type="Proteomes" id="UP000197138">
    <property type="component" value="Unassembled WGS sequence"/>
</dbReference>
<gene>
    <name evidence="2" type="ORF">CDL15_Pgr012258</name>
</gene>
<feature type="compositionally biased region" description="Basic and acidic residues" evidence="1">
    <location>
        <begin position="49"/>
        <end position="63"/>
    </location>
</feature>
<dbReference type="AlphaFoldDB" id="A0A218WS44"/>
<organism evidence="2 3">
    <name type="scientific">Punica granatum</name>
    <name type="common">Pomegranate</name>
    <dbReference type="NCBI Taxonomy" id="22663"/>
    <lineage>
        <taxon>Eukaryota</taxon>
        <taxon>Viridiplantae</taxon>
        <taxon>Streptophyta</taxon>
        <taxon>Embryophyta</taxon>
        <taxon>Tracheophyta</taxon>
        <taxon>Spermatophyta</taxon>
        <taxon>Magnoliopsida</taxon>
        <taxon>eudicotyledons</taxon>
        <taxon>Gunneridae</taxon>
        <taxon>Pentapetalae</taxon>
        <taxon>rosids</taxon>
        <taxon>malvids</taxon>
        <taxon>Myrtales</taxon>
        <taxon>Lythraceae</taxon>
        <taxon>Punica</taxon>
    </lineage>
</organism>
<accession>A0A218WS44</accession>